<evidence type="ECO:0000313" key="3">
    <source>
        <dbReference type="Proteomes" id="UP000294856"/>
    </source>
</evidence>
<keyword evidence="1" id="KW-0812">Transmembrane</keyword>
<accession>A0A4R1FQW9</accession>
<sequence>MTTVGTRAAVQVPRWWSVAMWATTGAAVMAIAVMVVVDATRIDVLWWALAVVILLAGGLSWMILAPIGCARYREFRAVVVAPVVVILGVALVWFGVPDKVAWWLSADAMTEAARDCRESAGAWFGVIRTDTVRSGDGGCQFALDDMAIIGGLAYFAPGTPPPDHGGQGYQPVYTPYDGNWYLFAVTMHDHP</sequence>
<proteinExistence type="predicted"/>
<reference evidence="2 3" key="1">
    <citation type="submission" date="2019-03" db="EMBL/GenBank/DDBJ databases">
        <title>Genomic Encyclopedia of Type Strains, Phase IV (KMG-IV): sequencing the most valuable type-strain genomes for metagenomic binning, comparative biology and taxonomic classification.</title>
        <authorList>
            <person name="Goeker M."/>
        </authorList>
    </citation>
    <scope>NUCLEOTIDE SEQUENCE [LARGE SCALE GENOMIC DNA]</scope>
    <source>
        <strain evidence="2 3">DSM 44684</strain>
    </source>
</reference>
<name>A0A4R1FQW9_9NOCA</name>
<feature type="transmembrane region" description="Helical" evidence="1">
    <location>
        <begin position="15"/>
        <end position="37"/>
    </location>
</feature>
<dbReference type="RefSeq" id="WP_132369856.1">
    <property type="nucleotide sequence ID" value="NZ_SMFR01000002.1"/>
</dbReference>
<organism evidence="2 3">
    <name type="scientific">Nocardia alba</name>
    <dbReference type="NCBI Taxonomy" id="225051"/>
    <lineage>
        <taxon>Bacteria</taxon>
        <taxon>Bacillati</taxon>
        <taxon>Actinomycetota</taxon>
        <taxon>Actinomycetes</taxon>
        <taxon>Mycobacteriales</taxon>
        <taxon>Nocardiaceae</taxon>
        <taxon>Nocardia</taxon>
    </lineage>
</organism>
<evidence type="ECO:0000256" key="1">
    <source>
        <dbReference type="SAM" id="Phobius"/>
    </source>
</evidence>
<keyword evidence="1" id="KW-0472">Membrane</keyword>
<feature type="transmembrane region" description="Helical" evidence="1">
    <location>
        <begin position="75"/>
        <end position="96"/>
    </location>
</feature>
<dbReference type="Proteomes" id="UP000294856">
    <property type="component" value="Unassembled WGS sequence"/>
</dbReference>
<dbReference type="AlphaFoldDB" id="A0A4R1FQW9"/>
<keyword evidence="3" id="KW-1185">Reference proteome</keyword>
<dbReference type="STRING" id="1210063.GCA_001612665_00780"/>
<feature type="transmembrane region" description="Helical" evidence="1">
    <location>
        <begin position="44"/>
        <end position="63"/>
    </location>
</feature>
<evidence type="ECO:0000313" key="2">
    <source>
        <dbReference type="EMBL" id="TCJ97083.1"/>
    </source>
</evidence>
<dbReference type="OrthoDB" id="3389565at2"/>
<protein>
    <submittedName>
        <fullName evidence="2">Uncharacterized protein</fullName>
    </submittedName>
</protein>
<gene>
    <name evidence="2" type="ORF">DFR71_3119</name>
</gene>
<comment type="caution">
    <text evidence="2">The sequence shown here is derived from an EMBL/GenBank/DDBJ whole genome shotgun (WGS) entry which is preliminary data.</text>
</comment>
<keyword evidence="1" id="KW-1133">Transmembrane helix</keyword>
<dbReference type="EMBL" id="SMFR01000002">
    <property type="protein sequence ID" value="TCJ97083.1"/>
    <property type="molecule type" value="Genomic_DNA"/>
</dbReference>